<dbReference type="AlphaFoldDB" id="A0A554LN69"/>
<sequence>MDRRKKKIYCLIIILAVLILGLFFIPYSISLKEKNLQLGGESKIFDFGNDVGEKKVFLQFSDNRGKLYVKKNFYSYCYISLSGFEQSAVVNQLSIGHDQLKIIEVSGYVGAHSENRQYFYLDSNLCPKAITFEKEGELSYNIFSDEPNFILQDDDGLINLIVEFRNWDTDPISETIRDRYFFESEKQKFIFAGSENFSYLNVLPDDNN</sequence>
<dbReference type="Proteomes" id="UP000316495">
    <property type="component" value="Unassembled WGS sequence"/>
</dbReference>
<evidence type="ECO:0000313" key="3">
    <source>
        <dbReference type="Proteomes" id="UP000316495"/>
    </source>
</evidence>
<name>A0A554LN69_9BACT</name>
<comment type="caution">
    <text evidence="2">The sequence shown here is derived from an EMBL/GenBank/DDBJ whole genome shotgun (WGS) entry which is preliminary data.</text>
</comment>
<reference evidence="2 3" key="1">
    <citation type="submission" date="2017-07" db="EMBL/GenBank/DDBJ databases">
        <title>Mechanisms for carbon and nitrogen cycling indicate functional differentiation within the Candidate Phyla Radiation.</title>
        <authorList>
            <person name="Danczak R.E."/>
            <person name="Johnston M.D."/>
            <person name="Kenah C."/>
            <person name="Slattery M."/>
            <person name="Wrighton K.C."/>
            <person name="Wilkins M.J."/>
        </authorList>
    </citation>
    <scope>NUCLEOTIDE SEQUENCE [LARGE SCALE GENOMIC DNA]</scope>
    <source>
        <strain evidence="2">Athens1014_28</strain>
    </source>
</reference>
<keyword evidence="1" id="KW-1133">Transmembrane helix</keyword>
<evidence type="ECO:0000256" key="1">
    <source>
        <dbReference type="SAM" id="Phobius"/>
    </source>
</evidence>
<dbReference type="EMBL" id="VMGN01000016">
    <property type="protein sequence ID" value="TSC94323.1"/>
    <property type="molecule type" value="Genomic_DNA"/>
</dbReference>
<proteinExistence type="predicted"/>
<gene>
    <name evidence="2" type="ORF">Athens101428_366</name>
</gene>
<feature type="transmembrane region" description="Helical" evidence="1">
    <location>
        <begin position="9"/>
        <end position="29"/>
    </location>
</feature>
<protein>
    <submittedName>
        <fullName evidence="2">Uncharacterized protein</fullName>
    </submittedName>
</protein>
<evidence type="ECO:0000313" key="2">
    <source>
        <dbReference type="EMBL" id="TSC94323.1"/>
    </source>
</evidence>
<keyword evidence="1" id="KW-0472">Membrane</keyword>
<accession>A0A554LN69</accession>
<keyword evidence="1" id="KW-0812">Transmembrane</keyword>
<organism evidence="2 3">
    <name type="scientific">Candidatus Berkelbacteria bacterium Athens1014_28</name>
    <dbReference type="NCBI Taxonomy" id="2017145"/>
    <lineage>
        <taxon>Bacteria</taxon>
        <taxon>Candidatus Berkelbacteria</taxon>
    </lineage>
</organism>